<name>A0ACC1HK91_9FUNG</name>
<sequence length="291" mass="33374">MERNYHVFYQLLSCRDEIDPSLGLSDKRAADFHYLSQGGEDSMHIKGVNDGEEFKATRNALALVGIGPEKQEEIWRVLAALLHLGNITISSLQGSAVCADNIAFAKATELLGVDPHQFRQWLIKKRLVTRRDVIQTSLNATQAVVVRDSVAKFIYARLFDWILRPINESLLPTSAAQEASSFIGVLDIYGFEYSENNSFEQFCINFANEKLQQHFNHHVFRIEQQEYAREQLKDWTFIDFKDNQPCIDLIEGKPISILSLLDEESRLESATDRSFIDKLYHQFNREPPTTT</sequence>
<proteinExistence type="predicted"/>
<protein>
    <submittedName>
        <fullName evidence="1">Myosin type-2 heavy chain 1</fullName>
    </submittedName>
</protein>
<dbReference type="Proteomes" id="UP001145114">
    <property type="component" value="Unassembled WGS sequence"/>
</dbReference>
<evidence type="ECO:0000313" key="1">
    <source>
        <dbReference type="EMBL" id="KAJ1676867.1"/>
    </source>
</evidence>
<accession>A0ACC1HK91</accession>
<reference evidence="1" key="1">
    <citation type="submission" date="2022-06" db="EMBL/GenBank/DDBJ databases">
        <title>Phylogenomic reconstructions and comparative analyses of Kickxellomycotina fungi.</title>
        <authorList>
            <person name="Reynolds N.K."/>
            <person name="Stajich J.E."/>
            <person name="Barry K."/>
            <person name="Grigoriev I.V."/>
            <person name="Crous P."/>
            <person name="Smith M.E."/>
        </authorList>
    </citation>
    <scope>NUCLEOTIDE SEQUENCE</scope>
    <source>
        <strain evidence="1">RSA 2271</strain>
    </source>
</reference>
<feature type="non-terminal residue" evidence="1">
    <location>
        <position position="291"/>
    </location>
</feature>
<comment type="caution">
    <text evidence="1">The sequence shown here is derived from an EMBL/GenBank/DDBJ whole genome shotgun (WGS) entry which is preliminary data.</text>
</comment>
<evidence type="ECO:0000313" key="2">
    <source>
        <dbReference type="Proteomes" id="UP001145114"/>
    </source>
</evidence>
<organism evidence="1 2">
    <name type="scientific">Spiromyces aspiralis</name>
    <dbReference type="NCBI Taxonomy" id="68401"/>
    <lineage>
        <taxon>Eukaryota</taxon>
        <taxon>Fungi</taxon>
        <taxon>Fungi incertae sedis</taxon>
        <taxon>Zoopagomycota</taxon>
        <taxon>Kickxellomycotina</taxon>
        <taxon>Kickxellomycetes</taxon>
        <taxon>Kickxellales</taxon>
        <taxon>Kickxellaceae</taxon>
        <taxon>Spiromyces</taxon>
    </lineage>
</organism>
<keyword evidence="2" id="KW-1185">Reference proteome</keyword>
<dbReference type="EMBL" id="JAMZIH010003369">
    <property type="protein sequence ID" value="KAJ1676867.1"/>
    <property type="molecule type" value="Genomic_DNA"/>
</dbReference>
<gene>
    <name evidence="1" type="primary">MYO2_7</name>
    <name evidence="1" type="ORF">EV182_007349</name>
</gene>